<evidence type="ECO:0000256" key="8">
    <source>
        <dbReference type="ARBA" id="ARBA00049244"/>
    </source>
</evidence>
<gene>
    <name evidence="11" type="ORF">MNBD_GAMMA04-904</name>
</gene>
<comment type="catalytic activity">
    <reaction evidence="8">
        <text>DNA(n) + a 2'-deoxyribonucleoside 5'-triphosphate = DNA(n+1) + diphosphate</text>
        <dbReference type="Rhea" id="RHEA:22508"/>
        <dbReference type="Rhea" id="RHEA-COMP:17339"/>
        <dbReference type="Rhea" id="RHEA-COMP:17340"/>
        <dbReference type="ChEBI" id="CHEBI:33019"/>
        <dbReference type="ChEBI" id="CHEBI:61560"/>
        <dbReference type="ChEBI" id="CHEBI:173112"/>
        <dbReference type="EC" id="2.7.7.7"/>
    </reaction>
</comment>
<dbReference type="SUPFAM" id="SSF48019">
    <property type="entry name" value="post-AAA+ oligomerization domain-like"/>
    <property type="match status" value="1"/>
</dbReference>
<dbReference type="CDD" id="cd18138">
    <property type="entry name" value="HLD_clamp_pol_III_delta"/>
    <property type="match status" value="1"/>
</dbReference>
<evidence type="ECO:0000256" key="4">
    <source>
        <dbReference type="ARBA" id="ARBA00022695"/>
    </source>
</evidence>
<dbReference type="PANTHER" id="PTHR34388">
    <property type="entry name" value="DNA POLYMERASE III SUBUNIT DELTA"/>
    <property type="match status" value="1"/>
</dbReference>
<dbReference type="Pfam" id="PF14840">
    <property type="entry name" value="DNA_pol3_delt_C"/>
    <property type="match status" value="1"/>
</dbReference>
<dbReference type="EMBL" id="UOFB01000316">
    <property type="protein sequence ID" value="VAW49051.1"/>
    <property type="molecule type" value="Genomic_DNA"/>
</dbReference>
<evidence type="ECO:0000313" key="11">
    <source>
        <dbReference type="EMBL" id="VAW49051.1"/>
    </source>
</evidence>
<evidence type="ECO:0000256" key="5">
    <source>
        <dbReference type="ARBA" id="ARBA00022705"/>
    </source>
</evidence>
<dbReference type="InterPro" id="IPR008921">
    <property type="entry name" value="DNA_pol3_clamp-load_cplx_C"/>
</dbReference>
<evidence type="ECO:0000259" key="9">
    <source>
        <dbReference type="Pfam" id="PF06144"/>
    </source>
</evidence>
<evidence type="ECO:0000256" key="3">
    <source>
        <dbReference type="ARBA" id="ARBA00022679"/>
    </source>
</evidence>
<keyword evidence="4 11" id="KW-0548">Nucleotidyltransferase</keyword>
<dbReference type="Pfam" id="PF06144">
    <property type="entry name" value="DNA_pol3_delta"/>
    <property type="match status" value="1"/>
</dbReference>
<protein>
    <recommendedName>
        <fullName evidence="2">DNA polymerase III subunit delta</fullName>
        <ecNumber evidence="1">2.7.7.7</ecNumber>
    </recommendedName>
</protein>
<feature type="domain" description="DNA polymerase III subunit delta C-terminal" evidence="10">
    <location>
        <begin position="228"/>
        <end position="344"/>
    </location>
</feature>
<keyword evidence="6" id="KW-0239">DNA-directed DNA polymerase</keyword>
<evidence type="ECO:0000256" key="6">
    <source>
        <dbReference type="ARBA" id="ARBA00022932"/>
    </source>
</evidence>
<dbReference type="GO" id="GO:0003677">
    <property type="term" value="F:DNA binding"/>
    <property type="evidence" value="ECO:0007669"/>
    <property type="project" value="InterPro"/>
</dbReference>
<evidence type="ECO:0000256" key="2">
    <source>
        <dbReference type="ARBA" id="ARBA00017703"/>
    </source>
</evidence>
<evidence type="ECO:0000256" key="7">
    <source>
        <dbReference type="ARBA" id="ARBA00034754"/>
    </source>
</evidence>
<dbReference type="PANTHER" id="PTHR34388:SF1">
    <property type="entry name" value="DNA POLYMERASE III SUBUNIT DELTA"/>
    <property type="match status" value="1"/>
</dbReference>
<dbReference type="GO" id="GO:0003887">
    <property type="term" value="F:DNA-directed DNA polymerase activity"/>
    <property type="evidence" value="ECO:0007669"/>
    <property type="project" value="UniProtKB-KW"/>
</dbReference>
<dbReference type="AlphaFoldDB" id="A0A3B0W189"/>
<proteinExistence type="inferred from homology"/>
<dbReference type="Gene3D" id="3.40.50.300">
    <property type="entry name" value="P-loop containing nucleotide triphosphate hydrolases"/>
    <property type="match status" value="1"/>
</dbReference>
<dbReference type="Gene3D" id="1.10.8.60">
    <property type="match status" value="1"/>
</dbReference>
<keyword evidence="5" id="KW-0235">DNA replication</keyword>
<keyword evidence="3 11" id="KW-0808">Transferase</keyword>
<comment type="similarity">
    <text evidence="7">Belongs to the DNA polymerase HolA subunit family.</text>
</comment>
<accession>A0A3B0W189</accession>
<dbReference type="InterPro" id="IPR005790">
    <property type="entry name" value="DNA_polIII_delta"/>
</dbReference>
<sequence>MILASAFLNQLQDTNFQPKPVYLLYGEEPLFLRDSYDGLRKTLKAQGYLTGDVYDVDASFDWQGLQMETQAGSLFAEQRMILVNMPKGSPGRGGGEFIQNWCQYAESLPPHLPPELVIVIQCERLDSRQIKSKWVKAIESVGCVVQAKPVPMNALPNWCQQKAQSMGLQLEREAAALLAERVEGNLLAADQELIKLSLVLGEGAVVSTQVILEQVVDQAHYQLFALSTAVLNGKVHYSLQMLNRLREEGIEAPVLLWLLSKELRQLIELSQLSQQISMGQAFKQCRIWSSRQSEFACALNRKNLAGWQRLLTLALKIDLMIKGISPTLSGDEVWLEMSQLVLKMAQESSHHQE</sequence>
<evidence type="ECO:0000259" key="10">
    <source>
        <dbReference type="Pfam" id="PF14840"/>
    </source>
</evidence>
<dbReference type="GO" id="GO:0009360">
    <property type="term" value="C:DNA polymerase III complex"/>
    <property type="evidence" value="ECO:0007669"/>
    <property type="project" value="InterPro"/>
</dbReference>
<name>A0A3B0W189_9ZZZZ</name>
<evidence type="ECO:0000256" key="1">
    <source>
        <dbReference type="ARBA" id="ARBA00012417"/>
    </source>
</evidence>
<feature type="domain" description="DNA polymerase III delta N-terminal" evidence="9">
    <location>
        <begin position="22"/>
        <end position="148"/>
    </location>
</feature>
<dbReference type="SUPFAM" id="SSF52540">
    <property type="entry name" value="P-loop containing nucleoside triphosphate hydrolases"/>
    <property type="match status" value="1"/>
</dbReference>
<dbReference type="InterPro" id="IPR027417">
    <property type="entry name" value="P-loop_NTPase"/>
</dbReference>
<dbReference type="EC" id="2.7.7.7" evidence="1"/>
<dbReference type="InterPro" id="IPR032780">
    <property type="entry name" value="DNA_pol3_delt_C"/>
</dbReference>
<dbReference type="Gene3D" id="1.20.272.10">
    <property type="match status" value="1"/>
</dbReference>
<organism evidence="11">
    <name type="scientific">hydrothermal vent metagenome</name>
    <dbReference type="NCBI Taxonomy" id="652676"/>
    <lineage>
        <taxon>unclassified sequences</taxon>
        <taxon>metagenomes</taxon>
        <taxon>ecological metagenomes</taxon>
    </lineage>
</organism>
<reference evidence="11" key="1">
    <citation type="submission" date="2018-06" db="EMBL/GenBank/DDBJ databases">
        <authorList>
            <person name="Zhirakovskaya E."/>
        </authorList>
    </citation>
    <scope>NUCLEOTIDE SEQUENCE</scope>
</reference>
<dbReference type="GO" id="GO:0006261">
    <property type="term" value="P:DNA-templated DNA replication"/>
    <property type="evidence" value="ECO:0007669"/>
    <property type="project" value="TreeGrafter"/>
</dbReference>
<dbReference type="NCBIfam" id="TIGR01128">
    <property type="entry name" value="holA"/>
    <property type="match status" value="1"/>
</dbReference>
<dbReference type="InterPro" id="IPR010372">
    <property type="entry name" value="DNA_pol3_delta_N"/>
</dbReference>